<accession>A0ABW5VBK7</accession>
<comment type="caution">
    <text evidence="1">The sequence shown here is derived from an EMBL/GenBank/DDBJ whole genome shotgun (WGS) entry which is preliminary data.</text>
</comment>
<proteinExistence type="predicted"/>
<organism evidence="1 2">
    <name type="scientific">Arenibacter antarcticus</name>
    <dbReference type="NCBI Taxonomy" id="2040469"/>
    <lineage>
        <taxon>Bacteria</taxon>
        <taxon>Pseudomonadati</taxon>
        <taxon>Bacteroidota</taxon>
        <taxon>Flavobacteriia</taxon>
        <taxon>Flavobacteriales</taxon>
        <taxon>Flavobacteriaceae</taxon>
        <taxon>Arenibacter</taxon>
    </lineage>
</organism>
<sequence>MKKVGIWMDKEKAYIVRLKETGEKFETLFSNLEFFSLKNGSTSRMKSSGAQQIIHESRYLEREKHQLRTYFSELAFKIKNAEEVVVFGPGDTNEKFRKSLLKNYRSIAAKVKVVAKADSKTENQIRALVRKYYHAK</sequence>
<keyword evidence="2" id="KW-1185">Reference proteome</keyword>
<evidence type="ECO:0000313" key="1">
    <source>
        <dbReference type="EMBL" id="MFD2789088.1"/>
    </source>
</evidence>
<dbReference type="EMBL" id="JBHUOK010000008">
    <property type="protein sequence ID" value="MFD2789088.1"/>
    <property type="molecule type" value="Genomic_DNA"/>
</dbReference>
<evidence type="ECO:0000313" key="2">
    <source>
        <dbReference type="Proteomes" id="UP001597532"/>
    </source>
</evidence>
<dbReference type="Proteomes" id="UP001597532">
    <property type="component" value="Unassembled WGS sequence"/>
</dbReference>
<reference evidence="2" key="1">
    <citation type="journal article" date="2019" name="Int. J. Syst. Evol. Microbiol.">
        <title>The Global Catalogue of Microorganisms (GCM) 10K type strain sequencing project: providing services to taxonomists for standard genome sequencing and annotation.</title>
        <authorList>
            <consortium name="The Broad Institute Genomics Platform"/>
            <consortium name="The Broad Institute Genome Sequencing Center for Infectious Disease"/>
            <person name="Wu L."/>
            <person name="Ma J."/>
        </authorList>
    </citation>
    <scope>NUCLEOTIDE SEQUENCE [LARGE SCALE GENOMIC DNA]</scope>
    <source>
        <strain evidence="2">KCTC 52924</strain>
    </source>
</reference>
<gene>
    <name evidence="1" type="ORF">ACFS1K_04875</name>
</gene>
<dbReference type="InterPro" id="IPR042226">
    <property type="entry name" value="eFR1_2_sf"/>
</dbReference>
<dbReference type="SUPFAM" id="SSF53137">
    <property type="entry name" value="Translational machinery components"/>
    <property type="match status" value="1"/>
</dbReference>
<protein>
    <submittedName>
        <fullName evidence="1">Uncharacterized protein</fullName>
    </submittedName>
</protein>
<dbReference type="Gene3D" id="3.30.420.60">
    <property type="entry name" value="eRF1 domain 2"/>
    <property type="match status" value="1"/>
</dbReference>
<name>A0ABW5VBK7_9FLAO</name>
<dbReference type="RefSeq" id="WP_251808938.1">
    <property type="nucleotide sequence ID" value="NZ_CP166679.1"/>
</dbReference>